<dbReference type="SUPFAM" id="SSF52266">
    <property type="entry name" value="SGNH hydrolase"/>
    <property type="match status" value="1"/>
</dbReference>
<evidence type="ECO:0000259" key="3">
    <source>
        <dbReference type="PROSITE" id="PS50158"/>
    </source>
</evidence>
<dbReference type="EC" id="2.7.1.160" evidence="4"/>
<evidence type="ECO:0000256" key="2">
    <source>
        <dbReference type="SAM" id="MobiDB-lite"/>
    </source>
</evidence>
<dbReference type="SUPFAM" id="SSF56399">
    <property type="entry name" value="ADP-ribosylation"/>
    <property type="match status" value="1"/>
</dbReference>
<dbReference type="InterPro" id="IPR036875">
    <property type="entry name" value="Znf_CCHC_sf"/>
</dbReference>
<dbReference type="OrthoDB" id="6217452at2759"/>
<feature type="region of interest" description="Disordered" evidence="2">
    <location>
        <begin position="464"/>
        <end position="489"/>
    </location>
</feature>
<organism evidence="4 5">
    <name type="scientific">Mytilus coruscus</name>
    <name type="common">Sea mussel</name>
    <dbReference type="NCBI Taxonomy" id="42192"/>
    <lineage>
        <taxon>Eukaryota</taxon>
        <taxon>Metazoa</taxon>
        <taxon>Spiralia</taxon>
        <taxon>Lophotrochozoa</taxon>
        <taxon>Mollusca</taxon>
        <taxon>Bivalvia</taxon>
        <taxon>Autobranchia</taxon>
        <taxon>Pteriomorphia</taxon>
        <taxon>Mytilida</taxon>
        <taxon>Mytiloidea</taxon>
        <taxon>Mytilidae</taxon>
        <taxon>Mytilinae</taxon>
        <taxon>Mytilus</taxon>
    </lineage>
</organism>
<name>A0A6J8ACW8_MYTCO</name>
<sequence length="807" mass="89077">MNDLDKSQMSDADKVLKWAKAKKLSEVTSSTLLQLGFDSLEALALLTQEDLSKSKLPIGQQKLLIKSVCQTFLQSEEENDGDLPNDLQLQMSVVNINTCSFQELLQLPGIGIKTGEQIMDIREGKGFVTESDLATISHLRVTMALLSRLDPVSTWKVELEKSDKKFENKLGQVHEKLDDTMDQFKQLLASPTEGSCSPGRVTGTESCHHCGERGHFKMKCPNFKVKQNCNRTIKLKRDYSGGRSESPQMKLGLSVVESVSQGRVAEVAIVGSGVGARDKDGNREPSVSVKVKAEIESEQCSNLNKEATPSGRLDCYLLKCLANILRHGALELDHSFLPGGYLLVEEILKSHPGFAGYSLPDIQKLIKVDVDMMFTVIKDTDSGGWKIRANQGYSLMVDTPTIPLVEKCEVPQGNLAAPALLTGDQEGPVANIMREPIGAILPIENSSSIHKVAAPTETTLACDEEAQESWDSTSDGEADTSLEERSSDEKIVKVCPQYQDSTCPTPVVDTGMTDNTEKVESVYINPESPDFGLGLLFKADNVVTRCFKLQRPQVDSGTTALRVTIASVRCGPNRRQWDPGIPYLYKGINTVQVKENETKLFTTENGSAQPPGSNKIEDLQPLSVQGLVRIKTGKSFRIDQMFKQLQPTIDNYNTVVLHVGANDLSRGSSVKTLLRKYQQLTSDIWHSNPTADIIISGVLPRADNQFPGALLRTNFLTELNQRARLLNTKLHLPQTKLSRLKHIGINPDKYSGHSFRRGGASFALECGIPTEFQGDWKSDAYKCYIDPSLDHRHVVMDTFAKRIQGKL</sequence>
<dbReference type="GO" id="GO:0000215">
    <property type="term" value="F:tRNA 2'-phosphotransferase activity"/>
    <property type="evidence" value="ECO:0007669"/>
    <property type="project" value="UniProtKB-EC"/>
</dbReference>
<dbReference type="PROSITE" id="PS50158">
    <property type="entry name" value="ZF_CCHC"/>
    <property type="match status" value="1"/>
</dbReference>
<dbReference type="Pfam" id="PF12836">
    <property type="entry name" value="HHH_3"/>
    <property type="match status" value="1"/>
</dbReference>
<dbReference type="InterPro" id="IPR036514">
    <property type="entry name" value="SGNH_hydro_sf"/>
</dbReference>
<dbReference type="PANTHER" id="PTHR34605">
    <property type="entry name" value="PHAGE_INTEGRASE DOMAIN-CONTAINING PROTEIN"/>
    <property type="match status" value="1"/>
</dbReference>
<accession>A0A6J8ACW8</accession>
<keyword evidence="1" id="KW-0479">Metal-binding</keyword>
<evidence type="ECO:0000313" key="5">
    <source>
        <dbReference type="Proteomes" id="UP000507470"/>
    </source>
</evidence>
<dbReference type="Gene3D" id="3.40.50.1110">
    <property type="entry name" value="SGNH hydrolase"/>
    <property type="match status" value="1"/>
</dbReference>
<dbReference type="EMBL" id="CACVKT020001113">
    <property type="protein sequence ID" value="CAC5365267.1"/>
    <property type="molecule type" value="Genomic_DNA"/>
</dbReference>
<dbReference type="SUPFAM" id="SSF57756">
    <property type="entry name" value="Retrovirus zinc finger-like domains"/>
    <property type="match status" value="1"/>
</dbReference>
<dbReference type="Proteomes" id="UP000507470">
    <property type="component" value="Unassembled WGS sequence"/>
</dbReference>
<dbReference type="PANTHER" id="PTHR34605:SF5">
    <property type="entry name" value="INTEGRASE_RECOMBINASE XERD HOMOLOG"/>
    <property type="match status" value="1"/>
</dbReference>
<reference evidence="4 5" key="1">
    <citation type="submission" date="2020-06" db="EMBL/GenBank/DDBJ databases">
        <authorList>
            <person name="Li R."/>
            <person name="Bekaert M."/>
        </authorList>
    </citation>
    <scope>NUCLEOTIDE SEQUENCE [LARGE SCALE GENOMIC DNA]</scope>
    <source>
        <strain evidence="5">wild</strain>
    </source>
</reference>
<dbReference type="InterPro" id="IPR052925">
    <property type="entry name" value="Phage_Integrase-like_Recomb"/>
</dbReference>
<dbReference type="SUPFAM" id="SSF47781">
    <property type="entry name" value="RuvA domain 2-like"/>
    <property type="match status" value="1"/>
</dbReference>
<keyword evidence="1" id="KW-0863">Zinc-finger</keyword>
<keyword evidence="1" id="KW-0862">Zinc</keyword>
<dbReference type="InterPro" id="IPR002745">
    <property type="entry name" value="Ptrans_KptA/Tpt1"/>
</dbReference>
<evidence type="ECO:0000256" key="1">
    <source>
        <dbReference type="PROSITE-ProRule" id="PRU00047"/>
    </source>
</evidence>
<keyword evidence="4" id="KW-0808">Transferase</keyword>
<dbReference type="GO" id="GO:0008270">
    <property type="term" value="F:zinc ion binding"/>
    <property type="evidence" value="ECO:0007669"/>
    <property type="project" value="UniProtKB-KW"/>
</dbReference>
<dbReference type="GO" id="GO:0003676">
    <property type="term" value="F:nucleic acid binding"/>
    <property type="evidence" value="ECO:0007669"/>
    <property type="project" value="InterPro"/>
</dbReference>
<dbReference type="InterPro" id="IPR010994">
    <property type="entry name" value="RuvA_2-like"/>
</dbReference>
<dbReference type="Gene3D" id="1.10.150.320">
    <property type="entry name" value="Photosystem II 12 kDa extrinsic protein"/>
    <property type="match status" value="1"/>
</dbReference>
<feature type="compositionally biased region" description="Acidic residues" evidence="2">
    <location>
        <begin position="464"/>
        <end position="481"/>
    </location>
</feature>
<gene>
    <name evidence="4" type="ORF">MCOR_6008</name>
</gene>
<dbReference type="AlphaFoldDB" id="A0A6J8ACW8"/>
<dbReference type="InterPro" id="IPR001878">
    <property type="entry name" value="Znf_CCHC"/>
</dbReference>
<protein>
    <submittedName>
        <fullName evidence="4">TRPT1</fullName>
        <ecNumber evidence="4">2.7.1.160</ecNumber>
    </submittedName>
</protein>
<proteinExistence type="predicted"/>
<dbReference type="Pfam" id="PF01885">
    <property type="entry name" value="PTS_2-RNA"/>
    <property type="match status" value="1"/>
</dbReference>
<evidence type="ECO:0000313" key="4">
    <source>
        <dbReference type="EMBL" id="CAC5365267.1"/>
    </source>
</evidence>
<keyword evidence="5" id="KW-1185">Reference proteome</keyword>
<feature type="domain" description="CCHC-type" evidence="3">
    <location>
        <begin position="207"/>
        <end position="222"/>
    </location>
</feature>